<reference evidence="6 7" key="1">
    <citation type="submission" date="2019-03" db="EMBL/GenBank/DDBJ databases">
        <title>Genomic Encyclopedia of Type Strains, Phase III (KMG-III): the genomes of soil and plant-associated and newly described type strains.</title>
        <authorList>
            <person name="Whitman W."/>
        </authorList>
    </citation>
    <scope>NUCLEOTIDE SEQUENCE [LARGE SCALE GENOMIC DNA]</scope>
    <source>
        <strain evidence="6 7">CECT 8976</strain>
    </source>
</reference>
<organism evidence="6 7">
    <name type="scientific">Paludibacterium purpuratum</name>
    <dbReference type="NCBI Taxonomy" id="1144873"/>
    <lineage>
        <taxon>Bacteria</taxon>
        <taxon>Pseudomonadati</taxon>
        <taxon>Pseudomonadota</taxon>
        <taxon>Betaproteobacteria</taxon>
        <taxon>Neisseriales</taxon>
        <taxon>Chromobacteriaceae</taxon>
        <taxon>Paludibacterium</taxon>
    </lineage>
</organism>
<evidence type="ECO:0000256" key="1">
    <source>
        <dbReference type="ARBA" id="ARBA00023002"/>
    </source>
</evidence>
<evidence type="ECO:0000259" key="5">
    <source>
        <dbReference type="Pfam" id="PF01625"/>
    </source>
</evidence>
<dbReference type="PANTHER" id="PTHR43774:SF1">
    <property type="entry name" value="PEPTIDE METHIONINE SULFOXIDE REDUCTASE MSRA 2"/>
    <property type="match status" value="1"/>
</dbReference>
<dbReference type="Proteomes" id="UP000295611">
    <property type="component" value="Unassembled WGS sequence"/>
</dbReference>
<accession>A0A4R7AW43</accession>
<keyword evidence="1 4" id="KW-0560">Oxidoreductase</keyword>
<dbReference type="HAMAP" id="MF_01401">
    <property type="entry name" value="MsrA"/>
    <property type="match status" value="1"/>
</dbReference>
<comment type="caution">
    <text evidence="6">The sequence shown here is derived from an EMBL/GenBank/DDBJ whole genome shotgun (WGS) entry which is preliminary data.</text>
</comment>
<keyword evidence="7" id="KW-1185">Reference proteome</keyword>
<dbReference type="InterPro" id="IPR036509">
    <property type="entry name" value="Met_Sox_Rdtase_MsrA_sf"/>
</dbReference>
<dbReference type="SUPFAM" id="SSF55068">
    <property type="entry name" value="Peptide methionine sulfoxide reductase"/>
    <property type="match status" value="1"/>
</dbReference>
<dbReference type="EMBL" id="SNZP01000018">
    <property type="protein sequence ID" value="TDR71603.1"/>
    <property type="molecule type" value="Genomic_DNA"/>
</dbReference>
<comment type="function">
    <text evidence="4">Has an important function as a repair enzyme for proteins that have been inactivated by oxidation. Catalyzes the reversible oxidation-reduction of methionine sulfoxide in proteins to methionine.</text>
</comment>
<feature type="domain" description="Peptide methionine sulphoxide reductase MsrA" evidence="5">
    <location>
        <begin position="19"/>
        <end position="171"/>
    </location>
</feature>
<dbReference type="NCBIfam" id="TIGR00401">
    <property type="entry name" value="msrA"/>
    <property type="match status" value="1"/>
</dbReference>
<name>A0A4R7AW43_9NEIS</name>
<gene>
    <name evidence="4" type="primary">msrA</name>
    <name evidence="6" type="ORF">DFP86_11814</name>
</gene>
<dbReference type="Pfam" id="PF01625">
    <property type="entry name" value="PMSR"/>
    <property type="match status" value="1"/>
</dbReference>
<dbReference type="PANTHER" id="PTHR43774">
    <property type="entry name" value="PEPTIDE METHIONINE SULFOXIDE REDUCTASE"/>
    <property type="match status" value="1"/>
</dbReference>
<dbReference type="GO" id="GO:0008113">
    <property type="term" value="F:peptide-methionine (S)-S-oxide reductase activity"/>
    <property type="evidence" value="ECO:0007669"/>
    <property type="project" value="UniProtKB-UniRule"/>
</dbReference>
<dbReference type="AlphaFoldDB" id="A0A4R7AW43"/>
<feature type="active site" evidence="4">
    <location>
        <position position="25"/>
    </location>
</feature>
<dbReference type="Gene3D" id="3.30.1060.10">
    <property type="entry name" value="Peptide methionine sulphoxide reductase MsrA"/>
    <property type="match status" value="1"/>
</dbReference>
<evidence type="ECO:0000256" key="4">
    <source>
        <dbReference type="HAMAP-Rule" id="MF_01401"/>
    </source>
</evidence>
<comment type="catalytic activity">
    <reaction evidence="3 4">
        <text>[thioredoxin]-disulfide + L-methionine + H2O = L-methionine (S)-S-oxide + [thioredoxin]-dithiol</text>
        <dbReference type="Rhea" id="RHEA:19993"/>
        <dbReference type="Rhea" id="RHEA-COMP:10698"/>
        <dbReference type="Rhea" id="RHEA-COMP:10700"/>
        <dbReference type="ChEBI" id="CHEBI:15377"/>
        <dbReference type="ChEBI" id="CHEBI:29950"/>
        <dbReference type="ChEBI" id="CHEBI:50058"/>
        <dbReference type="ChEBI" id="CHEBI:57844"/>
        <dbReference type="ChEBI" id="CHEBI:58772"/>
        <dbReference type="EC" id="1.8.4.11"/>
    </reaction>
</comment>
<proteinExistence type="inferred from homology"/>
<comment type="similarity">
    <text evidence="4">Belongs to the MsrA Met sulfoxide reductase family.</text>
</comment>
<dbReference type="EC" id="1.8.4.11" evidence="4"/>
<sequence>MTNHTASEVAVTQEPLEMAYLAGGCFWCLEAIFSSIGGVRQVISGYCGGQSPNPDYQAVCGGETGHAETVRIEFDPRVVSYITLLEVFFSIHDPTTLNRQGHDIGTQYRSAIFYQDDTQRDSARAIVRKLTETGHFPQPIVTEIAPVGTFYPAENHHQRYYWQNRQAPYCQAVIAPKIAAFLRQHPALFDD</sequence>
<dbReference type="InterPro" id="IPR002569">
    <property type="entry name" value="Met_Sox_Rdtase_MsrA_dom"/>
</dbReference>
<dbReference type="OrthoDB" id="4174719at2"/>
<evidence type="ECO:0000256" key="2">
    <source>
        <dbReference type="ARBA" id="ARBA00047806"/>
    </source>
</evidence>
<evidence type="ECO:0000313" key="7">
    <source>
        <dbReference type="Proteomes" id="UP000295611"/>
    </source>
</evidence>
<dbReference type="GO" id="GO:0033744">
    <property type="term" value="F:L-methionine:thioredoxin-disulfide S-oxidoreductase activity"/>
    <property type="evidence" value="ECO:0007669"/>
    <property type="project" value="RHEA"/>
</dbReference>
<protein>
    <recommendedName>
        <fullName evidence="4">Peptide methionine sulfoxide reductase MsrA</fullName>
        <shortName evidence="4">Protein-methionine-S-oxide reductase</shortName>
        <ecNumber evidence="4">1.8.4.11</ecNumber>
    </recommendedName>
    <alternativeName>
        <fullName evidence="4">Peptide-methionine (S)-S-oxide reductase</fullName>
        <shortName evidence="4">Peptide Met(O) reductase</shortName>
    </alternativeName>
</protein>
<comment type="catalytic activity">
    <reaction evidence="2 4">
        <text>L-methionyl-[protein] + [thioredoxin]-disulfide + H2O = L-methionyl-(S)-S-oxide-[protein] + [thioredoxin]-dithiol</text>
        <dbReference type="Rhea" id="RHEA:14217"/>
        <dbReference type="Rhea" id="RHEA-COMP:10698"/>
        <dbReference type="Rhea" id="RHEA-COMP:10700"/>
        <dbReference type="Rhea" id="RHEA-COMP:12313"/>
        <dbReference type="Rhea" id="RHEA-COMP:12315"/>
        <dbReference type="ChEBI" id="CHEBI:15377"/>
        <dbReference type="ChEBI" id="CHEBI:16044"/>
        <dbReference type="ChEBI" id="CHEBI:29950"/>
        <dbReference type="ChEBI" id="CHEBI:44120"/>
        <dbReference type="ChEBI" id="CHEBI:50058"/>
        <dbReference type="EC" id="1.8.4.11"/>
    </reaction>
</comment>
<dbReference type="RefSeq" id="WP_133683765.1">
    <property type="nucleotide sequence ID" value="NZ_SNZP01000018.1"/>
</dbReference>
<evidence type="ECO:0000256" key="3">
    <source>
        <dbReference type="ARBA" id="ARBA00048782"/>
    </source>
</evidence>
<evidence type="ECO:0000313" key="6">
    <source>
        <dbReference type="EMBL" id="TDR71603.1"/>
    </source>
</evidence>